<dbReference type="EMBL" id="BPQV01000012">
    <property type="protein sequence ID" value="GJE28949.1"/>
    <property type="molecule type" value="Genomic_DNA"/>
</dbReference>
<proteinExistence type="inferred from homology"/>
<keyword evidence="3" id="KW-0238">DNA-binding</keyword>
<evidence type="ECO:0000259" key="5">
    <source>
        <dbReference type="PROSITE" id="PS50931"/>
    </source>
</evidence>
<dbReference type="Gene3D" id="3.40.190.290">
    <property type="match status" value="2"/>
</dbReference>
<evidence type="ECO:0000313" key="7">
    <source>
        <dbReference type="Proteomes" id="UP001055156"/>
    </source>
</evidence>
<dbReference type="Pfam" id="PF00126">
    <property type="entry name" value="HTH_1"/>
    <property type="match status" value="1"/>
</dbReference>
<dbReference type="RefSeq" id="WP_238313005.1">
    <property type="nucleotide sequence ID" value="NZ_BPQV01000012.1"/>
</dbReference>
<sequence>MPLPWDDFRLVKAVADRGGLTQAAAHLGINHSTAFRRLAAIEEALDARLFERHRSGYVPTPAGAAMIAAAARMEADVVGFGRELAGKTQTLAGELRVTAAATLATDLLIPVLARFRSLYPAVQVDLVVAEEALNLSRRDADVAIRATNEPTPTLFGRRLAGIAWALYGREADGPAVEGRDWVCPGEGVGGGAFGRFVTGRAPPERIALRTNTVLGLREAVAAGLGIGPLPCMSGDGHPGLRRLSEPLPELASSLWILTHPDLRHAARVRAFMEVFAEAMVPLRSRLEGRQPTA</sequence>
<evidence type="ECO:0000256" key="1">
    <source>
        <dbReference type="ARBA" id="ARBA00009437"/>
    </source>
</evidence>
<evidence type="ECO:0000256" key="3">
    <source>
        <dbReference type="ARBA" id="ARBA00023125"/>
    </source>
</evidence>
<dbReference type="PANTHER" id="PTHR30537:SF3">
    <property type="entry name" value="TRANSCRIPTIONAL REGULATORY PROTEIN"/>
    <property type="match status" value="1"/>
</dbReference>
<dbReference type="Gene3D" id="1.10.10.10">
    <property type="entry name" value="Winged helix-like DNA-binding domain superfamily/Winged helix DNA-binding domain"/>
    <property type="match status" value="1"/>
</dbReference>
<keyword evidence="4" id="KW-0804">Transcription</keyword>
<accession>A0ABQ4TD14</accession>
<dbReference type="Proteomes" id="UP001055156">
    <property type="component" value="Unassembled WGS sequence"/>
</dbReference>
<name>A0ABQ4TD14_METOR</name>
<dbReference type="InterPro" id="IPR036388">
    <property type="entry name" value="WH-like_DNA-bd_sf"/>
</dbReference>
<feature type="domain" description="HTH lysR-type" evidence="5">
    <location>
        <begin position="3"/>
        <end position="60"/>
    </location>
</feature>
<comment type="similarity">
    <text evidence="1">Belongs to the LysR transcriptional regulatory family.</text>
</comment>
<dbReference type="InterPro" id="IPR036390">
    <property type="entry name" value="WH_DNA-bd_sf"/>
</dbReference>
<protein>
    <recommendedName>
        <fullName evidence="5">HTH lysR-type domain-containing protein</fullName>
    </recommendedName>
</protein>
<evidence type="ECO:0000313" key="6">
    <source>
        <dbReference type="EMBL" id="GJE28949.1"/>
    </source>
</evidence>
<dbReference type="InterPro" id="IPR058163">
    <property type="entry name" value="LysR-type_TF_proteobact-type"/>
</dbReference>
<gene>
    <name evidence="6" type="ORF">LKMONMHP_3824</name>
</gene>
<dbReference type="SUPFAM" id="SSF46785">
    <property type="entry name" value="Winged helix' DNA-binding domain"/>
    <property type="match status" value="1"/>
</dbReference>
<dbReference type="Pfam" id="PF03466">
    <property type="entry name" value="LysR_substrate"/>
    <property type="match status" value="1"/>
</dbReference>
<dbReference type="InterPro" id="IPR000847">
    <property type="entry name" value="LysR_HTH_N"/>
</dbReference>
<evidence type="ECO:0000256" key="2">
    <source>
        <dbReference type="ARBA" id="ARBA00023015"/>
    </source>
</evidence>
<evidence type="ECO:0000256" key="4">
    <source>
        <dbReference type="ARBA" id="ARBA00023163"/>
    </source>
</evidence>
<keyword evidence="2" id="KW-0805">Transcription regulation</keyword>
<keyword evidence="7" id="KW-1185">Reference proteome</keyword>
<reference evidence="6" key="1">
    <citation type="journal article" date="2021" name="Front. Microbiol.">
        <title>Comprehensive Comparative Genomics and Phenotyping of Methylobacterium Species.</title>
        <authorList>
            <person name="Alessa O."/>
            <person name="Ogura Y."/>
            <person name="Fujitani Y."/>
            <person name="Takami H."/>
            <person name="Hayashi T."/>
            <person name="Sahin N."/>
            <person name="Tani A."/>
        </authorList>
    </citation>
    <scope>NUCLEOTIDE SEQUENCE</scope>
    <source>
        <strain evidence="6">NBRC 15689</strain>
    </source>
</reference>
<dbReference type="PROSITE" id="PS50931">
    <property type="entry name" value="HTH_LYSR"/>
    <property type="match status" value="1"/>
</dbReference>
<dbReference type="SUPFAM" id="SSF53850">
    <property type="entry name" value="Periplasmic binding protein-like II"/>
    <property type="match status" value="1"/>
</dbReference>
<dbReference type="InterPro" id="IPR005119">
    <property type="entry name" value="LysR_subst-bd"/>
</dbReference>
<comment type="caution">
    <text evidence="6">The sequence shown here is derived from an EMBL/GenBank/DDBJ whole genome shotgun (WGS) entry which is preliminary data.</text>
</comment>
<organism evidence="6 7">
    <name type="scientific">Methylobacterium organophilum</name>
    <dbReference type="NCBI Taxonomy" id="410"/>
    <lineage>
        <taxon>Bacteria</taxon>
        <taxon>Pseudomonadati</taxon>
        <taxon>Pseudomonadota</taxon>
        <taxon>Alphaproteobacteria</taxon>
        <taxon>Hyphomicrobiales</taxon>
        <taxon>Methylobacteriaceae</taxon>
        <taxon>Methylobacterium</taxon>
    </lineage>
</organism>
<reference evidence="6" key="2">
    <citation type="submission" date="2021-08" db="EMBL/GenBank/DDBJ databases">
        <authorList>
            <person name="Tani A."/>
            <person name="Ola A."/>
            <person name="Ogura Y."/>
            <person name="Katsura K."/>
            <person name="Hayashi T."/>
        </authorList>
    </citation>
    <scope>NUCLEOTIDE SEQUENCE</scope>
    <source>
        <strain evidence="6">NBRC 15689</strain>
    </source>
</reference>
<dbReference type="PANTHER" id="PTHR30537">
    <property type="entry name" value="HTH-TYPE TRANSCRIPTIONAL REGULATOR"/>
    <property type="match status" value="1"/>
</dbReference>